<dbReference type="InterPro" id="IPR006578">
    <property type="entry name" value="MADF-dom"/>
</dbReference>
<dbReference type="AlphaFoldDB" id="A0A811LSW9"/>
<organism evidence="3 4">
    <name type="scientific">Bursaphelenchus okinawaensis</name>
    <dbReference type="NCBI Taxonomy" id="465554"/>
    <lineage>
        <taxon>Eukaryota</taxon>
        <taxon>Metazoa</taxon>
        <taxon>Ecdysozoa</taxon>
        <taxon>Nematoda</taxon>
        <taxon>Chromadorea</taxon>
        <taxon>Rhabditida</taxon>
        <taxon>Tylenchina</taxon>
        <taxon>Tylenchomorpha</taxon>
        <taxon>Aphelenchoidea</taxon>
        <taxon>Aphelenchoididae</taxon>
        <taxon>Bursaphelenchus</taxon>
    </lineage>
</organism>
<keyword evidence="4" id="KW-1185">Reference proteome</keyword>
<feature type="compositionally biased region" description="Polar residues" evidence="1">
    <location>
        <begin position="942"/>
        <end position="959"/>
    </location>
</feature>
<feature type="compositionally biased region" description="Basic and acidic residues" evidence="1">
    <location>
        <begin position="819"/>
        <end position="829"/>
    </location>
</feature>
<dbReference type="PANTHER" id="PTHR12243">
    <property type="entry name" value="MADF DOMAIN TRANSCRIPTION FACTOR"/>
    <property type="match status" value="1"/>
</dbReference>
<dbReference type="PANTHER" id="PTHR12243:SF66">
    <property type="entry name" value="MADF DOMAIN-CONTAINING PROTEIN"/>
    <property type="match status" value="1"/>
</dbReference>
<evidence type="ECO:0000256" key="1">
    <source>
        <dbReference type="SAM" id="MobiDB-lite"/>
    </source>
</evidence>
<feature type="region of interest" description="Disordered" evidence="1">
    <location>
        <begin position="735"/>
        <end position="1090"/>
    </location>
</feature>
<feature type="region of interest" description="Disordered" evidence="1">
    <location>
        <begin position="538"/>
        <end position="586"/>
    </location>
</feature>
<dbReference type="GO" id="GO:0005667">
    <property type="term" value="C:transcription regulator complex"/>
    <property type="evidence" value="ECO:0007669"/>
    <property type="project" value="TreeGrafter"/>
</dbReference>
<gene>
    <name evidence="3" type="ORF">BOKJ2_LOCUS14504</name>
</gene>
<dbReference type="SMART" id="SM00595">
    <property type="entry name" value="MADF"/>
    <property type="match status" value="2"/>
</dbReference>
<reference evidence="3" key="1">
    <citation type="submission" date="2020-09" db="EMBL/GenBank/DDBJ databases">
        <authorList>
            <person name="Kikuchi T."/>
        </authorList>
    </citation>
    <scope>NUCLEOTIDE SEQUENCE</scope>
    <source>
        <strain evidence="3">SH1</strain>
    </source>
</reference>
<feature type="compositionally biased region" description="Polar residues" evidence="1">
    <location>
        <begin position="862"/>
        <end position="886"/>
    </location>
</feature>
<dbReference type="PROSITE" id="PS51029">
    <property type="entry name" value="MADF"/>
    <property type="match status" value="1"/>
</dbReference>
<feature type="region of interest" description="Disordered" evidence="1">
    <location>
        <begin position="1"/>
        <end position="45"/>
    </location>
</feature>
<evidence type="ECO:0000313" key="3">
    <source>
        <dbReference type="EMBL" id="CAD5231163.1"/>
    </source>
</evidence>
<feature type="compositionally biased region" description="Polar residues" evidence="1">
    <location>
        <begin position="191"/>
        <end position="203"/>
    </location>
</feature>
<comment type="caution">
    <text evidence="3">The sequence shown here is derived from an EMBL/GenBank/DDBJ whole genome shotgun (WGS) entry which is preliminary data.</text>
</comment>
<dbReference type="Proteomes" id="UP000614601">
    <property type="component" value="Unassembled WGS sequence"/>
</dbReference>
<feature type="region of interest" description="Disordered" evidence="1">
    <location>
        <begin position="182"/>
        <end position="203"/>
    </location>
</feature>
<evidence type="ECO:0000259" key="2">
    <source>
        <dbReference type="PROSITE" id="PS51029"/>
    </source>
</evidence>
<dbReference type="Proteomes" id="UP000783686">
    <property type="component" value="Unassembled WGS sequence"/>
</dbReference>
<name>A0A811LSW9_9BILA</name>
<protein>
    <recommendedName>
        <fullName evidence="2">MADF domain-containing protein</fullName>
    </recommendedName>
</protein>
<feature type="compositionally biased region" description="Polar residues" evidence="1">
    <location>
        <begin position="970"/>
        <end position="982"/>
    </location>
</feature>
<sequence>MFNEGEEEQKPDFLQLISEAFRAGPSPNQPSSSKFTPPPNGSNSPLEARVELSMERSLINLPAALRNDLEERFIEILPNYPCFYDPNDKNFAHNQFKSNSYAEIAKKITADGLETSGPQLAAIFKGIKAKYREEARKMTRLEGRIEPSPFYQRLSFLERGLSTVDQNTLKRIARMRAADRLPVSTAPPQPTRKSYTIHSSSDGPVSAHNMIITPKLTLDIPRQGNNVKIVYGPRVTTPSTHTIITPNAQPVDNANVQSIVERLAQASENEKALVEKLVFSIMTLGENKRENVVARLTQACNGLGVFDNGFLQLMVPEAISDETYINKGGDICKIMKTDDKYRSLTVNFSDIAPGRILVADPRLSDKERRLTNILREEEMIYNRDELDEDQRDSLYRNVAKNMRPFNVDVDWVAETIEKLYRKYVEVKREYSKQCGNAVRPAFLKTLSFMDRSNIIEPSLSEAVQTALRSASRSPTDSPLLLDQSGRNSVEIVEDSLNSMEVDGDSALKPKDFAEMLEAVSKPVSRTFAEAECQTDLVDSENVQKETAVEEPKNDDKAAKNTDDSARNEKLSTESKNDDNLAQKLPENPDIAAISATFAKNPEELAMFRILANQLPTENRFLHIQNLLNIVNATKESSVHISWKTQVYEARKGWTSQVQKLILSGNAANEIPDEPTGNDADMRDVEEVRAFEESASFSTENDFLMENEEATRNKEDLPHDNEEILKKKDSILAGNSKLANGRPKRYKKNGVLTTENGISLPERPRRTLEKASTGAEKLSIASDKAPTVTEEVSNVPEKPVTVAEKTPTVPLNGRTRSPRHIIDRKAKNLDSTRSAASESGRLSAESTGMSTRKHHVSGHKNGVSGQIKNENSSQMIKNGLTSPASSVQHDEDSYEAQNDKNRSCDQKSTTSEVNGIENRPKNCVKDESMIENGQNLKGLASPGQESIKSNQESIKNGQESTENDQNHSKFDQNTTKTTESQASELADESMEPESQSASESEKHEDRQRRIHSRRSEPAKRPDMATRSLRNQALKTVAPHSAEPAKGVKRKAVDEEEFTPNSKKADQPKRRGRPRKYPVELTGTIAKTRFDD</sequence>
<dbReference type="Pfam" id="PF10545">
    <property type="entry name" value="MADF_DNA_bdg"/>
    <property type="match status" value="1"/>
</dbReference>
<feature type="compositionally biased region" description="Basic and acidic residues" evidence="1">
    <location>
        <begin position="998"/>
        <end position="1022"/>
    </location>
</feature>
<dbReference type="EMBL" id="CAJFCW020000006">
    <property type="protein sequence ID" value="CAG9128488.1"/>
    <property type="molecule type" value="Genomic_DNA"/>
</dbReference>
<dbReference type="GO" id="GO:0006357">
    <property type="term" value="P:regulation of transcription by RNA polymerase II"/>
    <property type="evidence" value="ECO:0007669"/>
    <property type="project" value="TreeGrafter"/>
</dbReference>
<feature type="compositionally biased region" description="Basic and acidic residues" evidence="1">
    <location>
        <begin position="541"/>
        <end position="580"/>
    </location>
</feature>
<evidence type="ECO:0000313" key="4">
    <source>
        <dbReference type="Proteomes" id="UP000614601"/>
    </source>
</evidence>
<feature type="compositionally biased region" description="Polar residues" evidence="1">
    <location>
        <begin position="29"/>
        <end position="45"/>
    </location>
</feature>
<feature type="domain" description="MADF" evidence="2">
    <location>
        <begin position="72"/>
        <end position="162"/>
    </location>
</feature>
<accession>A0A811LSW9</accession>
<dbReference type="GO" id="GO:0005634">
    <property type="term" value="C:nucleus"/>
    <property type="evidence" value="ECO:0007669"/>
    <property type="project" value="TreeGrafter"/>
</dbReference>
<dbReference type="EMBL" id="CAJFDH010000006">
    <property type="protein sequence ID" value="CAD5231163.1"/>
    <property type="molecule type" value="Genomic_DNA"/>
</dbReference>
<dbReference type="InterPro" id="IPR039353">
    <property type="entry name" value="TF_Adf1"/>
</dbReference>
<feature type="compositionally biased region" description="Basic and acidic residues" evidence="1">
    <location>
        <begin position="917"/>
        <end position="927"/>
    </location>
</feature>
<proteinExistence type="predicted"/>
<dbReference type="OrthoDB" id="10535996at2759"/>